<name>A0ABX3P5D6_9BACT</name>
<keyword evidence="1" id="KW-0812">Transmembrane</keyword>
<dbReference type="PANTHER" id="PTHR12147:SF26">
    <property type="entry name" value="PEPTIDASE M28 DOMAIN-CONTAINING PROTEIN"/>
    <property type="match status" value="1"/>
</dbReference>
<evidence type="ECO:0000313" key="4">
    <source>
        <dbReference type="Proteomes" id="UP000192277"/>
    </source>
</evidence>
<protein>
    <recommendedName>
        <fullName evidence="2">Peptidase M28 domain-containing protein</fullName>
    </recommendedName>
</protein>
<reference evidence="3 4" key="1">
    <citation type="submission" date="2016-04" db="EMBL/GenBank/DDBJ databases">
        <authorList>
            <person name="Chen L."/>
            <person name="Zhuang W."/>
            <person name="Wang G."/>
        </authorList>
    </citation>
    <scope>NUCLEOTIDE SEQUENCE [LARGE SCALE GENOMIC DNA]</scope>
    <source>
        <strain evidence="4">GR20</strain>
    </source>
</reference>
<keyword evidence="1" id="KW-0472">Membrane</keyword>
<comment type="caution">
    <text evidence="3">The sequence shown here is derived from an EMBL/GenBank/DDBJ whole genome shotgun (WGS) entry which is preliminary data.</text>
</comment>
<dbReference type="InterPro" id="IPR007484">
    <property type="entry name" value="Peptidase_M28"/>
</dbReference>
<dbReference type="RefSeq" id="WP_014222750.1">
    <property type="nucleotide sequence ID" value="NZ_LWBO01000001.1"/>
</dbReference>
<evidence type="ECO:0000313" key="3">
    <source>
        <dbReference type="EMBL" id="OQP55171.1"/>
    </source>
</evidence>
<proteinExistence type="predicted"/>
<dbReference type="Pfam" id="PF04389">
    <property type="entry name" value="Peptidase_M28"/>
    <property type="match status" value="1"/>
</dbReference>
<sequence length="332" mass="37037">MLNLIISAGKKLTRVAMAVLTIVAVAIVLTGCPPHTETKKNKAGKANVLFNIDSATLINHLAYLSSAAMAGREIATPGNQLAREHIVHIFDSLQINKTGESYLQPFPFGHDNQQGTNVIGVIKGSQYENNYLAITAHYDHLGVRNGNIYYGTDDNASGTAALLTMMAYFKQHPPKHSLIFVAFDGEEKGLLGSKYFVVNCPIPLSNIMVDVNMDMVSRNDSNEIFATGIYHYPSLKKYVDSIQPFTPVFIRYGHDGQQSGSEDWTNQSDHYPFYQKNIPYLYFGVEDHPDYHRPGDTFDKVNKSFYYRVCTMITAVTTLLDEAYNPSEGYAH</sequence>
<organism evidence="3 4">
    <name type="scientific">Niastella koreensis</name>
    <dbReference type="NCBI Taxonomy" id="354356"/>
    <lineage>
        <taxon>Bacteria</taxon>
        <taxon>Pseudomonadati</taxon>
        <taxon>Bacteroidota</taxon>
        <taxon>Chitinophagia</taxon>
        <taxon>Chitinophagales</taxon>
        <taxon>Chitinophagaceae</taxon>
        <taxon>Niastella</taxon>
    </lineage>
</organism>
<dbReference type="PANTHER" id="PTHR12147">
    <property type="entry name" value="METALLOPEPTIDASE M28 FAMILY MEMBER"/>
    <property type="match status" value="1"/>
</dbReference>
<evidence type="ECO:0000256" key="1">
    <source>
        <dbReference type="SAM" id="Phobius"/>
    </source>
</evidence>
<evidence type="ECO:0000259" key="2">
    <source>
        <dbReference type="Pfam" id="PF04389"/>
    </source>
</evidence>
<keyword evidence="1" id="KW-1133">Transmembrane helix</keyword>
<dbReference type="Proteomes" id="UP000192277">
    <property type="component" value="Unassembled WGS sequence"/>
</dbReference>
<feature type="domain" description="Peptidase M28" evidence="2">
    <location>
        <begin position="117"/>
        <end position="313"/>
    </location>
</feature>
<dbReference type="Gene3D" id="3.40.630.10">
    <property type="entry name" value="Zn peptidases"/>
    <property type="match status" value="1"/>
</dbReference>
<accession>A0ABX3P5D6</accession>
<dbReference type="InterPro" id="IPR045175">
    <property type="entry name" value="M28_fam"/>
</dbReference>
<gene>
    <name evidence="3" type="ORF">A4D02_02320</name>
</gene>
<keyword evidence="4" id="KW-1185">Reference proteome</keyword>
<feature type="transmembrane region" description="Helical" evidence="1">
    <location>
        <begin position="12"/>
        <end position="31"/>
    </location>
</feature>
<dbReference type="SUPFAM" id="SSF53187">
    <property type="entry name" value="Zn-dependent exopeptidases"/>
    <property type="match status" value="1"/>
</dbReference>
<dbReference type="EMBL" id="LWBO01000001">
    <property type="protein sequence ID" value="OQP55171.1"/>
    <property type="molecule type" value="Genomic_DNA"/>
</dbReference>